<sequence>MINLLPPLYKKELRDEENLRILFILITSFGVFLLVLSLLLLALRVYLWGELSSQKLLSESFAQELSIQSKAQNEMQETTADFSALSRTNAGQVSVAETFQHLFSALPSGVSLLSVSFSSPRITFLKGETVREHAQVVLQGSSPSREVLSRFRENLEGDAFFRELFFPLANFTNLQNFSLSIKITSF</sequence>
<proteinExistence type="predicted"/>
<keyword evidence="1" id="KW-0472">Membrane</keyword>
<evidence type="ECO:0008006" key="4">
    <source>
        <dbReference type="Google" id="ProtNLM"/>
    </source>
</evidence>
<organism evidence="2 3">
    <name type="scientific">Candidatus Wildermuthbacteria bacterium RIFCSPLOWO2_01_FULL_47_18</name>
    <dbReference type="NCBI Taxonomy" id="1802460"/>
    <lineage>
        <taxon>Bacteria</taxon>
        <taxon>Candidatus Wildermuthiibacteriota</taxon>
    </lineage>
</organism>
<comment type="caution">
    <text evidence="2">The sequence shown here is derived from an EMBL/GenBank/DDBJ whole genome shotgun (WGS) entry which is preliminary data.</text>
</comment>
<keyword evidence="1" id="KW-0812">Transmembrane</keyword>
<reference evidence="2 3" key="1">
    <citation type="journal article" date="2016" name="Nat. Commun.">
        <title>Thousands of microbial genomes shed light on interconnected biogeochemical processes in an aquifer system.</title>
        <authorList>
            <person name="Anantharaman K."/>
            <person name="Brown C.T."/>
            <person name="Hug L.A."/>
            <person name="Sharon I."/>
            <person name="Castelle C.J."/>
            <person name="Probst A.J."/>
            <person name="Thomas B.C."/>
            <person name="Singh A."/>
            <person name="Wilkins M.J."/>
            <person name="Karaoz U."/>
            <person name="Brodie E.L."/>
            <person name="Williams K.H."/>
            <person name="Hubbard S.S."/>
            <person name="Banfield J.F."/>
        </authorList>
    </citation>
    <scope>NUCLEOTIDE SEQUENCE [LARGE SCALE GENOMIC DNA]</scope>
</reference>
<name>A0A1G2RGD4_9BACT</name>
<accession>A0A1G2RGD4</accession>
<feature type="transmembrane region" description="Helical" evidence="1">
    <location>
        <begin position="20"/>
        <end position="47"/>
    </location>
</feature>
<protein>
    <recommendedName>
        <fullName evidence="4">PilN domain-containing protein</fullName>
    </recommendedName>
</protein>
<dbReference type="EMBL" id="MHUF01000027">
    <property type="protein sequence ID" value="OHA71914.1"/>
    <property type="molecule type" value="Genomic_DNA"/>
</dbReference>
<keyword evidence="1" id="KW-1133">Transmembrane helix</keyword>
<evidence type="ECO:0000256" key="1">
    <source>
        <dbReference type="SAM" id="Phobius"/>
    </source>
</evidence>
<evidence type="ECO:0000313" key="3">
    <source>
        <dbReference type="Proteomes" id="UP000177287"/>
    </source>
</evidence>
<dbReference type="Proteomes" id="UP000177287">
    <property type="component" value="Unassembled WGS sequence"/>
</dbReference>
<dbReference type="AlphaFoldDB" id="A0A1G2RGD4"/>
<gene>
    <name evidence="2" type="ORF">A3A27_02635</name>
</gene>
<evidence type="ECO:0000313" key="2">
    <source>
        <dbReference type="EMBL" id="OHA71914.1"/>
    </source>
</evidence>